<dbReference type="CDD" id="cd00995">
    <property type="entry name" value="PBP2_NikA_DppA_OppA_like"/>
    <property type="match status" value="1"/>
</dbReference>
<comment type="subcellular location">
    <subcellularLocation>
        <location evidence="1">Cell envelope</location>
    </subcellularLocation>
</comment>
<feature type="signal peptide" evidence="5">
    <location>
        <begin position="1"/>
        <end position="30"/>
    </location>
</feature>
<name>A0ABY5L1L4_9CELL</name>
<gene>
    <name evidence="7" type="ORF">NP064_07300</name>
</gene>
<evidence type="ECO:0000259" key="6">
    <source>
        <dbReference type="Pfam" id="PF00496"/>
    </source>
</evidence>
<dbReference type="SUPFAM" id="SSF53850">
    <property type="entry name" value="Periplasmic binding protein-like II"/>
    <property type="match status" value="1"/>
</dbReference>
<feature type="chain" id="PRO_5046800628" evidence="5">
    <location>
        <begin position="31"/>
        <end position="522"/>
    </location>
</feature>
<organism evidence="7 8">
    <name type="scientific">Cellulomonas chengniuliangii</name>
    <dbReference type="NCBI Taxonomy" id="2968084"/>
    <lineage>
        <taxon>Bacteria</taxon>
        <taxon>Bacillati</taxon>
        <taxon>Actinomycetota</taxon>
        <taxon>Actinomycetes</taxon>
        <taxon>Micrococcales</taxon>
        <taxon>Cellulomonadaceae</taxon>
        <taxon>Cellulomonas</taxon>
    </lineage>
</organism>
<evidence type="ECO:0000256" key="1">
    <source>
        <dbReference type="ARBA" id="ARBA00004196"/>
    </source>
</evidence>
<dbReference type="Pfam" id="PF00496">
    <property type="entry name" value="SBP_bac_5"/>
    <property type="match status" value="1"/>
</dbReference>
<sequence length="522" mass="55727">MASFRKRVGSVAGIAAALALVLTGCGGGDADDTGSGSGEATTGAVGAALPDDQQHLTYVLNYGCTSLDPTENFDNCRMQVDSNVLQGLVSLDSDSQPQPLLASSWEWTDDTTLVFTLRDDVTFSDGTPFTSADVVATFDRYIAMQSVLATQLAVIDTYTADSPTTLTIKTKNPTGTLIGVLSMIFIGQADNAADDAYWAKPIGTGPFAVTEFVTNSHVTLTRNDNYWGEPAKLQTVTFKQITDTNGKVTALANGEAHVIAGVPSDQIATVESMADVTLEQIPSFTYTFLWFQNSREPFTDPKVREAMWTALDLDTIVTSLLGETADTMTSLCPEAAFGCLPATNAPSYDPERAKTLLAEAGFPNGFTTSIDYSTANPGFDQIVSAMVSYWKAVGITVEPKSDDQATFLAAIAKPGAFDMIVNSNLTSTGDADFTLNRLYTCAADRLGYCNPDLDALLAQAQQTVDSTERLALYQKVSDLLAAEAPGIGLFQQNTNLAFSNSVKGLELIPSENYDWSTAYLTD</sequence>
<dbReference type="InterPro" id="IPR000914">
    <property type="entry name" value="SBP_5_dom"/>
</dbReference>
<dbReference type="Gene3D" id="3.40.190.10">
    <property type="entry name" value="Periplasmic binding protein-like II"/>
    <property type="match status" value="1"/>
</dbReference>
<dbReference type="Gene3D" id="3.10.105.10">
    <property type="entry name" value="Dipeptide-binding Protein, Domain 3"/>
    <property type="match status" value="1"/>
</dbReference>
<dbReference type="PANTHER" id="PTHR30290:SF10">
    <property type="entry name" value="PERIPLASMIC OLIGOPEPTIDE-BINDING PROTEIN-RELATED"/>
    <property type="match status" value="1"/>
</dbReference>
<proteinExistence type="inferred from homology"/>
<accession>A0ABY5L1L4</accession>
<evidence type="ECO:0000256" key="5">
    <source>
        <dbReference type="SAM" id="SignalP"/>
    </source>
</evidence>
<dbReference type="Proteomes" id="UP001316189">
    <property type="component" value="Chromosome"/>
</dbReference>
<evidence type="ECO:0000313" key="8">
    <source>
        <dbReference type="Proteomes" id="UP001316189"/>
    </source>
</evidence>
<dbReference type="InterPro" id="IPR039424">
    <property type="entry name" value="SBP_5"/>
</dbReference>
<dbReference type="InterPro" id="IPR030678">
    <property type="entry name" value="Peptide/Ni-bd"/>
</dbReference>
<feature type="domain" description="Solute-binding protein family 5" evidence="6">
    <location>
        <begin position="96"/>
        <end position="443"/>
    </location>
</feature>
<dbReference type="PANTHER" id="PTHR30290">
    <property type="entry name" value="PERIPLASMIC BINDING COMPONENT OF ABC TRANSPORTER"/>
    <property type="match status" value="1"/>
</dbReference>
<comment type="similarity">
    <text evidence="2">Belongs to the bacterial solute-binding protein 5 family.</text>
</comment>
<evidence type="ECO:0000313" key="7">
    <source>
        <dbReference type="EMBL" id="UUI76677.1"/>
    </source>
</evidence>
<evidence type="ECO:0000256" key="2">
    <source>
        <dbReference type="ARBA" id="ARBA00005695"/>
    </source>
</evidence>
<dbReference type="RefSeq" id="WP_227568966.1">
    <property type="nucleotide sequence ID" value="NZ_CP101988.1"/>
</dbReference>
<dbReference type="Gene3D" id="3.90.76.10">
    <property type="entry name" value="Dipeptide-binding Protein, Domain 1"/>
    <property type="match status" value="1"/>
</dbReference>
<keyword evidence="4 5" id="KW-0732">Signal</keyword>
<dbReference type="EMBL" id="CP101988">
    <property type="protein sequence ID" value="UUI76677.1"/>
    <property type="molecule type" value="Genomic_DNA"/>
</dbReference>
<reference evidence="7 8" key="1">
    <citation type="submission" date="2022-07" db="EMBL/GenBank/DDBJ databases">
        <title>Novel species in genus cellulomonas.</title>
        <authorList>
            <person name="Ye L."/>
        </authorList>
    </citation>
    <scope>NUCLEOTIDE SEQUENCE [LARGE SCALE GENOMIC DNA]</scope>
    <source>
        <strain evidence="8">zg-Y338</strain>
    </source>
</reference>
<evidence type="ECO:0000256" key="3">
    <source>
        <dbReference type="ARBA" id="ARBA00022448"/>
    </source>
</evidence>
<keyword evidence="3" id="KW-0813">Transport</keyword>
<keyword evidence="8" id="KW-1185">Reference proteome</keyword>
<protein>
    <submittedName>
        <fullName evidence="7">ABC transporter substrate-binding protein</fullName>
    </submittedName>
</protein>
<evidence type="ECO:0000256" key="4">
    <source>
        <dbReference type="ARBA" id="ARBA00022729"/>
    </source>
</evidence>
<dbReference type="PIRSF" id="PIRSF002741">
    <property type="entry name" value="MppA"/>
    <property type="match status" value="1"/>
</dbReference>
<dbReference type="PROSITE" id="PS51257">
    <property type="entry name" value="PROKAR_LIPOPROTEIN"/>
    <property type="match status" value="1"/>
</dbReference>